<feature type="compositionally biased region" description="Low complexity" evidence="7">
    <location>
        <begin position="712"/>
        <end position="740"/>
    </location>
</feature>
<keyword evidence="5" id="KW-0406">Ion transport</keyword>
<dbReference type="InterPro" id="IPR017927">
    <property type="entry name" value="FAD-bd_FR_type"/>
</dbReference>
<reference evidence="10 11" key="1">
    <citation type="submission" date="2015-03" db="EMBL/GenBank/DDBJ databases">
        <authorList>
            <person name="Morales-Cruz A."/>
            <person name="Amrine K.C."/>
            <person name="Cantu D."/>
        </authorList>
    </citation>
    <scope>NUCLEOTIDE SEQUENCE [LARGE SCALE GENOMIC DNA]</scope>
    <source>
        <strain evidence="10">DS831</strain>
    </source>
</reference>
<dbReference type="InterPro" id="IPR039261">
    <property type="entry name" value="FNR_nucleotide-bd"/>
</dbReference>
<dbReference type="GO" id="GO:0016020">
    <property type="term" value="C:membrane"/>
    <property type="evidence" value="ECO:0007669"/>
    <property type="project" value="UniProtKB-SubCell"/>
</dbReference>
<feature type="transmembrane region" description="Helical" evidence="8">
    <location>
        <begin position="379"/>
        <end position="407"/>
    </location>
</feature>
<feature type="transmembrane region" description="Helical" evidence="8">
    <location>
        <begin position="337"/>
        <end position="359"/>
    </location>
</feature>
<accession>A0A0G2DSI2</accession>
<evidence type="ECO:0000256" key="1">
    <source>
        <dbReference type="ARBA" id="ARBA00004141"/>
    </source>
</evidence>
<dbReference type="Pfam" id="PF01794">
    <property type="entry name" value="Ferric_reduct"/>
    <property type="match status" value="1"/>
</dbReference>
<feature type="transmembrane region" description="Helical" evidence="8">
    <location>
        <begin position="428"/>
        <end position="448"/>
    </location>
</feature>
<name>A0A0G2DSI2_9PEZI</name>
<protein>
    <submittedName>
        <fullName evidence="10">Putative fad-binding domain-containing protein</fullName>
    </submittedName>
</protein>
<keyword evidence="2" id="KW-0813">Transport</keyword>
<comment type="caution">
    <text evidence="10">The sequence shown here is derived from an EMBL/GenBank/DDBJ whole genome shotgun (WGS) entry which is preliminary data.</text>
</comment>
<dbReference type="InterPro" id="IPR013112">
    <property type="entry name" value="FAD-bd_8"/>
</dbReference>
<dbReference type="Gene3D" id="3.40.50.80">
    <property type="entry name" value="Nucleotide-binding domain of ferredoxin-NADP reductase (FNR) module"/>
    <property type="match status" value="1"/>
</dbReference>
<feature type="transmembrane region" description="Helical" evidence="8">
    <location>
        <begin position="514"/>
        <end position="531"/>
    </location>
</feature>
<organism evidence="10 11">
    <name type="scientific">Diplodia seriata</name>
    <dbReference type="NCBI Taxonomy" id="420778"/>
    <lineage>
        <taxon>Eukaryota</taxon>
        <taxon>Fungi</taxon>
        <taxon>Dikarya</taxon>
        <taxon>Ascomycota</taxon>
        <taxon>Pezizomycotina</taxon>
        <taxon>Dothideomycetes</taxon>
        <taxon>Dothideomycetes incertae sedis</taxon>
        <taxon>Botryosphaeriales</taxon>
        <taxon>Botryosphaeriaceae</taxon>
        <taxon>Diplodia</taxon>
    </lineage>
</organism>
<dbReference type="Proteomes" id="UP000034182">
    <property type="component" value="Unassembled WGS sequence"/>
</dbReference>
<feature type="compositionally biased region" description="Low complexity" evidence="7">
    <location>
        <begin position="759"/>
        <end position="768"/>
    </location>
</feature>
<proteinExistence type="predicted"/>
<evidence type="ECO:0000259" key="9">
    <source>
        <dbReference type="PROSITE" id="PS51384"/>
    </source>
</evidence>
<evidence type="ECO:0000256" key="8">
    <source>
        <dbReference type="SAM" id="Phobius"/>
    </source>
</evidence>
<evidence type="ECO:0000313" key="11">
    <source>
        <dbReference type="Proteomes" id="UP000034182"/>
    </source>
</evidence>
<feature type="transmembrane region" description="Helical" evidence="8">
    <location>
        <begin position="950"/>
        <end position="969"/>
    </location>
</feature>
<feature type="domain" description="FAD-binding FR-type" evidence="9">
    <location>
        <begin position="549"/>
        <end position="667"/>
    </location>
</feature>
<dbReference type="PROSITE" id="PS51384">
    <property type="entry name" value="FAD_FR"/>
    <property type="match status" value="1"/>
</dbReference>
<feature type="transmembrane region" description="Helical" evidence="8">
    <location>
        <begin position="487"/>
        <end position="507"/>
    </location>
</feature>
<keyword evidence="6 8" id="KW-0472">Membrane</keyword>
<feature type="transmembrane region" description="Helical" evidence="8">
    <location>
        <begin position="537"/>
        <end position="556"/>
    </location>
</feature>
<evidence type="ECO:0000256" key="5">
    <source>
        <dbReference type="ARBA" id="ARBA00023065"/>
    </source>
</evidence>
<evidence type="ECO:0000256" key="2">
    <source>
        <dbReference type="ARBA" id="ARBA00022448"/>
    </source>
</evidence>
<sequence length="1204" mass="132639">MGLHDTFDFDEAAYTAKTRARPTPILREEEIKKLRQHFAASCSIGAGVGHSLHSAGISLGVSAFGLRRLVVARRKLAIIRAELAVRGIAPHEPTKRDVAIPVGAALAGMGLGAEMGNLVGGGCGQSIREGRFAHCCQGGDDYDVCMPCFTNGTSCQCADRKMVIMQKSVAGDVVISEKGDSCRRLASLNVNCVGCQKEVTQGRYYCCTKCDDGHYDLCGVDMAFLTDKEIDQFLDGLDHHGDGTIDYREVELKLDQAHDELARQPQADGVSHGTKEDQDRHRFLRKIVGSDEDRIPRAELALRMQDWQIPSLEQSKKDEQEEKDYVHSMSMWRRMRAYWAVHGPEILFIALVVGLQVAFGTWQLVKYITVVQYREAFGWGVVLAKACAGALCPTFFFLILSMSRYFSTFLRKSYYLSRFINWDLSQEFHIKIACVALVLSTLHGIGHLTGTFVYGSSPESQPHVAALLGPKAYGQPYKAYASSLPGWSGMTALGLFWTLALCSMPAVRRWNYDVFQLSHLLMYPIIGLLMAHGTASLLQWPMLGYFLAFPTLLILVERVTRVTAGFLHIPATIKILDGETVEIKAKVPAERIWKYRAGKYVFLQVPALSRWQWHPFTVSVCIGREFQLHIKTDGNWTRRLRELAAANGKPADIQIGINGPFGAPAQRFYDFSHTIVVGAGIGITSFSGILADLQARNDRVHGCSPSVEGGDNNNNKPSPSLKNSTSDASLASSSTTTTSSPANEKKAKSKHLNPFTCPSSSSSAASSSFAPDYRRCDFHWIVRDRNYLLWFSDLLNRISRSQKWHRRRSSTRNSALDLDIRINTHVTGQRRDDLAVHVYRWLLEKHRRPAHRPSVSPLTGLVSPTRDRNNIASAKIVGITETLNLTNNQYNTCLLLFYVGYVITQVPSNLIIGKVRPSLYICGITSAWGAVSMCQGFTKDFASLAVTRTILGLVEAPFLPAVFVLMSCWYKRTELPVRVAILYGGNMLATAFSGLIAAGITSRMEGAAGRPSWEWLFIIEGSTTVIIALLATPLLPDYPLQSPHRWLPPPHQALAEHRIRAENAGIPDTDPESVLWGLQRAVLDPKLYAFTLQQMALITAQSFNNFFPSIVGTLGYPSTTTLLLTAPPYLFAFVASMFVSLHAAAGSGERGAHIALCASVALVGNLLAMFAPGTAARYVAMFLMTAGAYAPYNLSRGIMLAAGS</sequence>
<dbReference type="PANTHER" id="PTHR43791:SF36">
    <property type="entry name" value="TRANSPORTER, PUTATIVE (AFU_ORTHOLOGUE AFUA_6G08340)-RELATED"/>
    <property type="match status" value="1"/>
</dbReference>
<keyword evidence="3 8" id="KW-0812">Transmembrane</keyword>
<feature type="transmembrane region" description="Helical" evidence="8">
    <location>
        <begin position="981"/>
        <end position="1001"/>
    </location>
</feature>
<dbReference type="SUPFAM" id="SSF63380">
    <property type="entry name" value="Riboflavin synthase domain-like"/>
    <property type="match status" value="1"/>
</dbReference>
<dbReference type="GO" id="GO:0016491">
    <property type="term" value="F:oxidoreductase activity"/>
    <property type="evidence" value="ECO:0007669"/>
    <property type="project" value="InterPro"/>
</dbReference>
<feature type="transmembrane region" description="Helical" evidence="8">
    <location>
        <begin position="1013"/>
        <end position="1035"/>
    </location>
</feature>
<dbReference type="GO" id="GO:0006811">
    <property type="term" value="P:monoatomic ion transport"/>
    <property type="evidence" value="ECO:0007669"/>
    <property type="project" value="UniProtKB-KW"/>
</dbReference>
<feature type="transmembrane region" description="Helical" evidence="8">
    <location>
        <begin position="893"/>
        <end position="912"/>
    </location>
</feature>
<dbReference type="PANTHER" id="PTHR43791">
    <property type="entry name" value="PERMEASE-RELATED"/>
    <property type="match status" value="1"/>
</dbReference>
<comment type="subcellular location">
    <subcellularLocation>
        <location evidence="1">Membrane</location>
        <topology evidence="1">Multi-pass membrane protein</topology>
    </subcellularLocation>
</comment>
<evidence type="ECO:0000256" key="3">
    <source>
        <dbReference type="ARBA" id="ARBA00022692"/>
    </source>
</evidence>
<feature type="region of interest" description="Disordered" evidence="7">
    <location>
        <begin position="701"/>
        <end position="769"/>
    </location>
</feature>
<feature type="transmembrane region" description="Helical" evidence="8">
    <location>
        <begin position="1152"/>
        <end position="1170"/>
    </location>
</feature>
<dbReference type="Gene3D" id="1.20.1250.20">
    <property type="entry name" value="MFS general substrate transporter like domains"/>
    <property type="match status" value="1"/>
</dbReference>
<dbReference type="Pfam" id="PF08022">
    <property type="entry name" value="FAD_binding_8"/>
    <property type="match status" value="1"/>
</dbReference>
<dbReference type="InterPro" id="IPR013130">
    <property type="entry name" value="Fe3_Rdtase_TM_dom"/>
</dbReference>
<evidence type="ECO:0000313" key="10">
    <source>
        <dbReference type="EMBL" id="KKY13231.1"/>
    </source>
</evidence>
<dbReference type="FunFam" id="1.20.1250.20:FF:000057">
    <property type="entry name" value="MFS general substrate transporter"/>
    <property type="match status" value="1"/>
</dbReference>
<dbReference type="Pfam" id="PF07690">
    <property type="entry name" value="MFS_1"/>
    <property type="match status" value="1"/>
</dbReference>
<dbReference type="InterPro" id="IPR036259">
    <property type="entry name" value="MFS_trans_sf"/>
</dbReference>
<evidence type="ECO:0000256" key="7">
    <source>
        <dbReference type="SAM" id="MobiDB-lite"/>
    </source>
</evidence>
<dbReference type="CDD" id="cd06186">
    <property type="entry name" value="NOX_Duox_like_FAD_NADP"/>
    <property type="match status" value="1"/>
</dbReference>
<feature type="transmembrane region" description="Helical" evidence="8">
    <location>
        <begin position="1126"/>
        <end position="1145"/>
    </location>
</feature>
<dbReference type="AlphaFoldDB" id="A0A0G2DSI2"/>
<reference evidence="10 11" key="2">
    <citation type="submission" date="2015-05" db="EMBL/GenBank/DDBJ databases">
        <title>Distinctive expansion of gene families associated with plant cell wall degradation and secondary metabolism in the genomes of grapevine trunk pathogens.</title>
        <authorList>
            <person name="Lawrence D.P."/>
            <person name="Travadon R."/>
            <person name="Rolshausen P.E."/>
            <person name="Baumgartner K."/>
        </authorList>
    </citation>
    <scope>NUCLEOTIDE SEQUENCE [LARGE SCALE GENOMIC DNA]</scope>
    <source>
        <strain evidence="10">DS831</strain>
    </source>
</reference>
<evidence type="ECO:0000256" key="6">
    <source>
        <dbReference type="ARBA" id="ARBA00023136"/>
    </source>
</evidence>
<dbReference type="InterPro" id="IPR017938">
    <property type="entry name" value="Riboflavin_synthase-like_b-brl"/>
</dbReference>
<dbReference type="SUPFAM" id="SSF103473">
    <property type="entry name" value="MFS general substrate transporter"/>
    <property type="match status" value="1"/>
</dbReference>
<dbReference type="EMBL" id="LAQI01000371">
    <property type="protein sequence ID" value="KKY13231.1"/>
    <property type="molecule type" value="Genomic_DNA"/>
</dbReference>
<evidence type="ECO:0000256" key="4">
    <source>
        <dbReference type="ARBA" id="ARBA00022989"/>
    </source>
</evidence>
<keyword evidence="4 8" id="KW-1133">Transmembrane helix</keyword>
<dbReference type="GO" id="GO:0022857">
    <property type="term" value="F:transmembrane transporter activity"/>
    <property type="evidence" value="ECO:0007669"/>
    <property type="project" value="InterPro"/>
</dbReference>
<gene>
    <name evidence="10" type="ORF">UCDDS831_g09194</name>
</gene>
<dbReference type="InterPro" id="IPR011701">
    <property type="entry name" value="MFS"/>
</dbReference>